<dbReference type="Proteomes" id="UP000234323">
    <property type="component" value="Unassembled WGS sequence"/>
</dbReference>
<evidence type="ECO:0000313" key="2">
    <source>
        <dbReference type="EMBL" id="PKY50090.1"/>
    </source>
</evidence>
<keyword evidence="3" id="KW-1185">Reference proteome</keyword>
<feature type="transmembrane region" description="Helical" evidence="1">
    <location>
        <begin position="606"/>
        <end position="630"/>
    </location>
</feature>
<keyword evidence="1" id="KW-0812">Transmembrane</keyword>
<evidence type="ECO:0000256" key="1">
    <source>
        <dbReference type="SAM" id="Phobius"/>
    </source>
</evidence>
<dbReference type="VEuPathDB" id="FungiDB:RhiirA1_469249"/>
<protein>
    <submittedName>
        <fullName evidence="2">Uncharacterized protein</fullName>
    </submittedName>
</protein>
<feature type="transmembrane region" description="Helical" evidence="1">
    <location>
        <begin position="731"/>
        <end position="748"/>
    </location>
</feature>
<dbReference type="VEuPathDB" id="FungiDB:RhiirFUN_023574"/>
<organism evidence="2 3">
    <name type="scientific">Rhizophagus irregularis</name>
    <dbReference type="NCBI Taxonomy" id="588596"/>
    <lineage>
        <taxon>Eukaryota</taxon>
        <taxon>Fungi</taxon>
        <taxon>Fungi incertae sedis</taxon>
        <taxon>Mucoromycota</taxon>
        <taxon>Glomeromycotina</taxon>
        <taxon>Glomeromycetes</taxon>
        <taxon>Glomerales</taxon>
        <taxon>Glomeraceae</taxon>
        <taxon>Rhizophagus</taxon>
    </lineage>
</organism>
<dbReference type="SUPFAM" id="SSF82171">
    <property type="entry name" value="DPP6 N-terminal domain-like"/>
    <property type="match status" value="1"/>
</dbReference>
<evidence type="ECO:0000313" key="3">
    <source>
        <dbReference type="Proteomes" id="UP000234323"/>
    </source>
</evidence>
<accession>A0A2I1GTW7</accession>
<comment type="caution">
    <text evidence="2">The sequence shown here is derived from an EMBL/GenBank/DDBJ whole genome shotgun (WGS) entry which is preliminary data.</text>
</comment>
<sequence length="768" mass="90743">MSQHSVITIEEVSPHNGKPITKIAISPQSRYVVTYSQDDKSFVGWCSKNTRKEDSTAKFINIHSLIGLLFGNKDGQDHKDDDNKDYSGRLIVDNKVEQYNLDLDVSDYKISDDKIIIYEYNDELAIIYDAKNGEEILLNSSLNTDYKYKFNFPCYKFTNFLTNGDLATYNIIESKGSKNPTISRKPVLLIYSLNTKDNTWECKYTHEFDNMNEIEISCGGITNDRLWTLSKNTIFILDLLTFQYRKIPLEIKEKVIDTKMIELKFLKSLMVISIKGIHYIYSDRMDFPIKIIEGSNLENSIKYNNLIKSFLETNDNPNFRLDDQKAFGIFYEKPWMVNMKKFDLETYIINDNYIGSKEISDIKDSFNENIFYNIGKQFTTTQDENEFIKKYIIPNLINSNENQNEYHMRLTNKDDEFILAAFINNSSQNRPLSSYNIRDSNNWNHILDNNTNILYDDTELHIYTFNIEFKKIELKLCYNLKFLKYAIKLYNSNKPDALEIDEIKEIAQPTTNELKKQWILYAINQKYFLAYYGENLLKSAIKQHNIELIELIYNKILEHFKENPNNNIHLLSLLSLLILLITGYVLYLLSYFSILKTNILFGLFEVPFVFGISISVILFIICAFFIKFVFNERQTRPKLTFLVPFPGYMTYPKDYNFFEELFIKPQSNPFTKTQNNDLYKTWNGEAIINFKWRVFGRYYYAGIWILFIIYLACFTLASIPYDIFNEENRKKLFFLSIILGFIHLLFEVRQFVWSPIKWILDIWNLFGN</sequence>
<feature type="transmembrane region" description="Helical" evidence="1">
    <location>
        <begin position="698"/>
        <end position="719"/>
    </location>
</feature>
<name>A0A2I1GTW7_9GLOM</name>
<reference evidence="2 3" key="1">
    <citation type="submission" date="2015-10" db="EMBL/GenBank/DDBJ databases">
        <title>Genome analyses suggest a sexual origin of heterokaryosis in a supposedly ancient asexual fungus.</title>
        <authorList>
            <person name="Ropars J."/>
            <person name="Sedzielewska K."/>
            <person name="Noel J."/>
            <person name="Charron P."/>
            <person name="Farinelli L."/>
            <person name="Marton T."/>
            <person name="Kruger M."/>
            <person name="Pelin A."/>
            <person name="Brachmann A."/>
            <person name="Corradi N."/>
        </authorList>
    </citation>
    <scope>NUCLEOTIDE SEQUENCE [LARGE SCALE GENOMIC DNA]</scope>
    <source>
        <strain evidence="2 3">A4</strain>
    </source>
</reference>
<dbReference type="EMBL" id="LLXI01000822">
    <property type="protein sequence ID" value="PKY50090.1"/>
    <property type="molecule type" value="Genomic_DNA"/>
</dbReference>
<dbReference type="VEuPathDB" id="FungiDB:FUN_003302"/>
<keyword evidence="1" id="KW-0472">Membrane</keyword>
<gene>
    <name evidence="2" type="ORF">RhiirA4_529374</name>
</gene>
<dbReference type="AlphaFoldDB" id="A0A2I1GTW7"/>
<feature type="transmembrane region" description="Helical" evidence="1">
    <location>
        <begin position="570"/>
        <end position="594"/>
    </location>
</feature>
<proteinExistence type="predicted"/>
<keyword evidence="1" id="KW-1133">Transmembrane helix</keyword>